<keyword evidence="4 7" id="KW-0812">Transmembrane</keyword>
<keyword evidence="3" id="KW-1003">Cell membrane</keyword>
<dbReference type="Proteomes" id="UP000662747">
    <property type="component" value="Chromosome"/>
</dbReference>
<proteinExistence type="inferred from homology"/>
<evidence type="ECO:0000256" key="2">
    <source>
        <dbReference type="ARBA" id="ARBA00005811"/>
    </source>
</evidence>
<dbReference type="EMBL" id="CP071090">
    <property type="protein sequence ID" value="QSQ19743.1"/>
    <property type="molecule type" value="Genomic_DNA"/>
</dbReference>
<keyword evidence="6 8" id="KW-0472">Membrane</keyword>
<evidence type="ECO:0000256" key="1">
    <source>
        <dbReference type="ARBA" id="ARBA00004162"/>
    </source>
</evidence>
<dbReference type="Pfam" id="PF02472">
    <property type="entry name" value="ExbD"/>
    <property type="match status" value="1"/>
</dbReference>
<name>A0ABX7NM70_9BACT</name>
<evidence type="ECO:0000256" key="8">
    <source>
        <dbReference type="SAM" id="Phobius"/>
    </source>
</evidence>
<sequence>MSGRKQRQWVKPASAPNSEINVTPLVDVVLVLLIIFMVVTPLMEKDILVRVPDTEVEEEPTPPDPNDQQLVVQLDKDGGYSINTEKIPQSDYVNRIKKMLAAKKADDKVVFFMADDATNYGRLILALDGAKAAGAKVLAMATELPQNAVIQGTEVDTGGTPPAPPAPAP</sequence>
<comment type="subcellular location">
    <subcellularLocation>
        <location evidence="1">Cell membrane</location>
        <topology evidence="1">Single-pass membrane protein</topology>
    </subcellularLocation>
    <subcellularLocation>
        <location evidence="7">Cell membrane</location>
        <topology evidence="7">Single-pass type II membrane protein</topology>
    </subcellularLocation>
</comment>
<comment type="similarity">
    <text evidence="2 7">Belongs to the ExbD/TolR family.</text>
</comment>
<dbReference type="InterPro" id="IPR003400">
    <property type="entry name" value="ExbD"/>
</dbReference>
<gene>
    <name evidence="9" type="ORF">JY651_31215</name>
</gene>
<dbReference type="Gene3D" id="3.30.420.270">
    <property type="match status" value="1"/>
</dbReference>
<evidence type="ECO:0000256" key="5">
    <source>
        <dbReference type="ARBA" id="ARBA00022989"/>
    </source>
</evidence>
<dbReference type="PANTHER" id="PTHR30558">
    <property type="entry name" value="EXBD MEMBRANE COMPONENT OF PMF-DRIVEN MACROMOLECULE IMPORT SYSTEM"/>
    <property type="match status" value="1"/>
</dbReference>
<evidence type="ECO:0000256" key="3">
    <source>
        <dbReference type="ARBA" id="ARBA00022475"/>
    </source>
</evidence>
<evidence type="ECO:0000256" key="4">
    <source>
        <dbReference type="ARBA" id="ARBA00022692"/>
    </source>
</evidence>
<feature type="transmembrane region" description="Helical" evidence="8">
    <location>
        <begin position="20"/>
        <end position="40"/>
    </location>
</feature>
<evidence type="ECO:0000256" key="6">
    <source>
        <dbReference type="ARBA" id="ARBA00023136"/>
    </source>
</evidence>
<organism evidence="9 10">
    <name type="scientific">Pyxidicoccus parkwayensis</name>
    <dbReference type="NCBI Taxonomy" id="2813578"/>
    <lineage>
        <taxon>Bacteria</taxon>
        <taxon>Pseudomonadati</taxon>
        <taxon>Myxococcota</taxon>
        <taxon>Myxococcia</taxon>
        <taxon>Myxococcales</taxon>
        <taxon>Cystobacterineae</taxon>
        <taxon>Myxococcaceae</taxon>
        <taxon>Pyxidicoccus</taxon>
    </lineage>
</organism>
<evidence type="ECO:0000313" key="9">
    <source>
        <dbReference type="EMBL" id="QSQ19743.1"/>
    </source>
</evidence>
<keyword evidence="5 8" id="KW-1133">Transmembrane helix</keyword>
<dbReference type="RefSeq" id="WP_206721326.1">
    <property type="nucleotide sequence ID" value="NZ_CP071090.1"/>
</dbReference>
<protein>
    <submittedName>
        <fullName evidence="9">Biopolymer transporter ExbD</fullName>
    </submittedName>
</protein>
<keyword evidence="7" id="KW-0653">Protein transport</keyword>
<evidence type="ECO:0000256" key="7">
    <source>
        <dbReference type="RuleBase" id="RU003879"/>
    </source>
</evidence>
<reference evidence="9 10" key="1">
    <citation type="submission" date="2021-02" db="EMBL/GenBank/DDBJ databases">
        <title>De Novo genome assembly of isolated myxobacteria.</title>
        <authorList>
            <person name="Stevens D.C."/>
        </authorList>
    </citation>
    <scope>NUCLEOTIDE SEQUENCE [LARGE SCALE GENOMIC DNA]</scope>
    <source>
        <strain evidence="10">SCPEA02</strain>
    </source>
</reference>
<accession>A0ABX7NM70</accession>
<keyword evidence="10" id="KW-1185">Reference proteome</keyword>
<evidence type="ECO:0000313" key="10">
    <source>
        <dbReference type="Proteomes" id="UP000662747"/>
    </source>
</evidence>
<keyword evidence="7" id="KW-0813">Transport</keyword>
<dbReference type="PANTHER" id="PTHR30558:SF7">
    <property type="entry name" value="TOL-PAL SYSTEM PROTEIN TOLR"/>
    <property type="match status" value="1"/>
</dbReference>